<keyword evidence="6" id="KW-0808">Transferase</keyword>
<evidence type="ECO:0000256" key="5">
    <source>
        <dbReference type="ARBA" id="ARBA00022553"/>
    </source>
</evidence>
<keyword evidence="12" id="KW-0902">Two-component regulatory system</keyword>
<dbReference type="FunFam" id="3.30.565.10:FF:000010">
    <property type="entry name" value="Sensor histidine kinase RcsC"/>
    <property type="match status" value="1"/>
</dbReference>
<keyword evidence="8" id="KW-0547">Nucleotide-binding</keyword>
<dbReference type="SMART" id="SM00388">
    <property type="entry name" value="HisKA"/>
    <property type="match status" value="1"/>
</dbReference>
<feature type="domain" description="Histidine kinase" evidence="17">
    <location>
        <begin position="461"/>
        <end position="682"/>
    </location>
</feature>
<feature type="modified residue" description="4-aspartylphosphate" evidence="15">
    <location>
        <position position="756"/>
    </location>
</feature>
<dbReference type="SMART" id="SM00387">
    <property type="entry name" value="HATPase_c"/>
    <property type="match status" value="1"/>
</dbReference>
<evidence type="ECO:0000256" key="1">
    <source>
        <dbReference type="ARBA" id="ARBA00000085"/>
    </source>
</evidence>
<keyword evidence="13 16" id="KW-0472">Membrane</keyword>
<keyword evidence="20" id="KW-1185">Reference proteome</keyword>
<keyword evidence="5 15" id="KW-0597">Phosphoprotein</keyword>
<keyword evidence="7 16" id="KW-0812">Transmembrane</keyword>
<evidence type="ECO:0000256" key="4">
    <source>
        <dbReference type="ARBA" id="ARBA00012438"/>
    </source>
</evidence>
<evidence type="ECO:0000259" key="18">
    <source>
        <dbReference type="PROSITE" id="PS50110"/>
    </source>
</evidence>
<feature type="transmembrane region" description="Helical" evidence="16">
    <location>
        <begin position="23"/>
        <end position="46"/>
    </location>
</feature>
<evidence type="ECO:0000313" key="19">
    <source>
        <dbReference type="EMBL" id="MDR9900168.1"/>
    </source>
</evidence>
<keyword evidence="10" id="KW-0067">ATP-binding</keyword>
<evidence type="ECO:0000256" key="3">
    <source>
        <dbReference type="ARBA" id="ARBA00006402"/>
    </source>
</evidence>
<dbReference type="PRINTS" id="PR00344">
    <property type="entry name" value="BCTRLSENSOR"/>
</dbReference>
<dbReference type="InterPro" id="IPR036890">
    <property type="entry name" value="HATPase_C_sf"/>
</dbReference>
<organism evidence="19 20">
    <name type="scientific">Aetokthonos hydrillicola Thurmond2011</name>
    <dbReference type="NCBI Taxonomy" id="2712845"/>
    <lineage>
        <taxon>Bacteria</taxon>
        <taxon>Bacillati</taxon>
        <taxon>Cyanobacteriota</taxon>
        <taxon>Cyanophyceae</taxon>
        <taxon>Nostocales</taxon>
        <taxon>Hapalosiphonaceae</taxon>
        <taxon>Aetokthonos</taxon>
    </lineage>
</organism>
<dbReference type="InterPro" id="IPR003661">
    <property type="entry name" value="HisK_dim/P_dom"/>
</dbReference>
<dbReference type="GO" id="GO:0005524">
    <property type="term" value="F:ATP binding"/>
    <property type="evidence" value="ECO:0007669"/>
    <property type="project" value="UniProtKB-KW"/>
</dbReference>
<dbReference type="PANTHER" id="PTHR43047:SF72">
    <property type="entry name" value="OSMOSENSING HISTIDINE PROTEIN KINASE SLN1"/>
    <property type="match status" value="1"/>
</dbReference>
<accession>A0AAP5MDV7</accession>
<dbReference type="EMBL" id="JAALHA020000031">
    <property type="protein sequence ID" value="MDR9900168.1"/>
    <property type="molecule type" value="Genomic_DNA"/>
</dbReference>
<comment type="similarity">
    <text evidence="3">In the N-terminal section; belongs to the phytochrome family.</text>
</comment>
<dbReference type="InterPro" id="IPR005467">
    <property type="entry name" value="His_kinase_dom"/>
</dbReference>
<dbReference type="PANTHER" id="PTHR43047">
    <property type="entry name" value="TWO-COMPONENT HISTIDINE PROTEIN KINASE"/>
    <property type="match status" value="1"/>
</dbReference>
<evidence type="ECO:0000256" key="12">
    <source>
        <dbReference type="ARBA" id="ARBA00023012"/>
    </source>
</evidence>
<dbReference type="Gene3D" id="3.40.50.2300">
    <property type="match status" value="1"/>
</dbReference>
<sequence length="922" mass="103219">MRLSVKTIVGYIHRVCSADWRSIFMTAPAVAICVMAGGVTGLFQLLEWSTMEGFFALRLTEPPDKRILIVTIDEQDITQSGKWPIPDVILTKLISQLKSQRPAAIGLDIYRDLPVEPGYQELLGVIKSTPNLIGIRKLAGDQVAPSPTLSALNQIALADLVLDTDGKVRRGLLSAGDGEGKIFLGLAPQLSLIYLKNKGIALQALDKNNTYLQLGKAVFTPLTGDEFSYRHADMGGYQIILNFRGFQDNFDTVKMRDILNNRVPSALVRDRIVLIGTTAKSINDFVNVGYSRNLHDQEKNMAGVVVHANLISQILSAALDGRPLLRVWSEQAEWLWVLCWSFLSSGVTWRGLQSNSQRKQPLPGWSILVILSGTVIILGISYTALMIGWWIPSISPLLTIFLSTIITNNLYKQSQLEKANQQLQDYSHTLEEKVRDRTLELETAKIAADVANQAKSEFLANMSHELRTPLNGILGYAQILGRSQAIAPSELEGINIIHQCGTHLLTLINDILDLSKIEARKLELHNTDFDFSYLLTGVVEMCRIRALQKDISFIYQPDTQIPKVISADEKRLRQILINLLGNAIKFTETGGVTFIIKVLKFGENFNKIRFQVEDTGVGMTREQLTKIFLPFEQVGEKAKQVEGTGLGLTISCRIAELMGSEIQVESTFGTGSRFWLDIDLKVVSNWCPTASIIQNKKIVGIQNKQPKILIVDDKWQNRSIIYNFLQALGFQCFESNNGQEGLNIAIKIQPDLVITDLVMPIMDGFEMIKSLRALPQLNKVPILVSSGNVFDSDKAKSLAVGGNEFLPKPVEMDELLKYLQDYLQLDWVYAENRQAITDTESNKFEYQNPQLMVVPPITELDKLWDLAMRGNIKGIQTLLTEIEVSDRDSNFTEFITHVRQLTDNFQIKQVRELIKSLKAGQS</sequence>
<dbReference type="SUPFAM" id="SSF47384">
    <property type="entry name" value="Homodimeric domain of signal transducing histidine kinase"/>
    <property type="match status" value="1"/>
</dbReference>
<dbReference type="CDD" id="cd17546">
    <property type="entry name" value="REC_hyHK_CKI1_RcsC-like"/>
    <property type="match status" value="1"/>
</dbReference>
<evidence type="ECO:0000256" key="6">
    <source>
        <dbReference type="ARBA" id="ARBA00022679"/>
    </source>
</evidence>
<reference evidence="20" key="1">
    <citation type="journal article" date="2021" name="Science">
        <title>Hunting the eagle killer: A cyanobacterial neurotoxin causes vacuolar myelinopathy.</title>
        <authorList>
            <person name="Breinlinger S."/>
            <person name="Phillips T.J."/>
            <person name="Haram B.N."/>
            <person name="Mares J."/>
            <person name="Martinez Yerena J.A."/>
            <person name="Hrouzek P."/>
            <person name="Sobotka R."/>
            <person name="Henderson W.M."/>
            <person name="Schmieder P."/>
            <person name="Williams S.M."/>
            <person name="Lauderdale J.D."/>
            <person name="Wilde H.D."/>
            <person name="Gerrin W."/>
            <person name="Kust A."/>
            <person name="Washington J.W."/>
            <person name="Wagner C."/>
            <person name="Geier B."/>
            <person name="Liebeke M."/>
            <person name="Enke H."/>
            <person name="Niedermeyer T.H.J."/>
            <person name="Wilde S.B."/>
        </authorList>
    </citation>
    <scope>NUCLEOTIDE SEQUENCE [LARGE SCALE GENOMIC DNA]</scope>
    <source>
        <strain evidence="20">Thurmond2011</strain>
    </source>
</reference>
<comment type="catalytic activity">
    <reaction evidence="1">
        <text>ATP + protein L-histidine = ADP + protein N-phospho-L-histidine.</text>
        <dbReference type="EC" id="2.7.13.3"/>
    </reaction>
</comment>
<dbReference type="PROSITE" id="PS50109">
    <property type="entry name" value="HIS_KIN"/>
    <property type="match status" value="1"/>
</dbReference>
<feature type="domain" description="Response regulatory" evidence="18">
    <location>
        <begin position="707"/>
        <end position="823"/>
    </location>
</feature>
<evidence type="ECO:0000256" key="13">
    <source>
        <dbReference type="ARBA" id="ARBA00023136"/>
    </source>
</evidence>
<feature type="transmembrane region" description="Helical" evidence="16">
    <location>
        <begin position="364"/>
        <end position="383"/>
    </location>
</feature>
<dbReference type="InterPro" id="IPR036097">
    <property type="entry name" value="HisK_dim/P_sf"/>
</dbReference>
<evidence type="ECO:0000256" key="15">
    <source>
        <dbReference type="PROSITE-ProRule" id="PRU00169"/>
    </source>
</evidence>
<keyword evidence="11 16" id="KW-1133">Transmembrane helix</keyword>
<dbReference type="CDD" id="cd16922">
    <property type="entry name" value="HATPase_EvgS-ArcB-TorS-like"/>
    <property type="match status" value="1"/>
</dbReference>
<evidence type="ECO:0000256" key="7">
    <source>
        <dbReference type="ARBA" id="ARBA00022692"/>
    </source>
</evidence>
<dbReference type="InterPro" id="IPR004358">
    <property type="entry name" value="Sig_transdc_His_kin-like_C"/>
</dbReference>
<evidence type="ECO:0000256" key="11">
    <source>
        <dbReference type="ARBA" id="ARBA00022989"/>
    </source>
</evidence>
<evidence type="ECO:0000256" key="2">
    <source>
        <dbReference type="ARBA" id="ARBA00004370"/>
    </source>
</evidence>
<dbReference type="EC" id="2.7.13.3" evidence="4"/>
<dbReference type="Pfam" id="PF02518">
    <property type="entry name" value="HATPase_c"/>
    <property type="match status" value="1"/>
</dbReference>
<evidence type="ECO:0000256" key="9">
    <source>
        <dbReference type="ARBA" id="ARBA00022777"/>
    </source>
</evidence>
<evidence type="ECO:0000313" key="20">
    <source>
        <dbReference type="Proteomes" id="UP000667802"/>
    </source>
</evidence>
<dbReference type="Gene3D" id="3.30.565.10">
    <property type="entry name" value="Histidine kinase-like ATPase, C-terminal domain"/>
    <property type="match status" value="1"/>
</dbReference>
<dbReference type="Pfam" id="PF05226">
    <property type="entry name" value="CHASE2"/>
    <property type="match status" value="1"/>
</dbReference>
<dbReference type="InterPro" id="IPR003594">
    <property type="entry name" value="HATPase_dom"/>
</dbReference>
<evidence type="ECO:0000259" key="17">
    <source>
        <dbReference type="PROSITE" id="PS50109"/>
    </source>
</evidence>
<protein>
    <recommendedName>
        <fullName evidence="14">Circadian input-output histidine kinase CikA</fullName>
        <ecNumber evidence="4">2.7.13.3</ecNumber>
    </recommendedName>
</protein>
<dbReference type="SUPFAM" id="SSF55874">
    <property type="entry name" value="ATPase domain of HSP90 chaperone/DNA topoisomerase II/histidine kinase"/>
    <property type="match status" value="1"/>
</dbReference>
<comment type="caution">
    <text evidence="19">The sequence shown here is derived from an EMBL/GenBank/DDBJ whole genome shotgun (WGS) entry which is preliminary data.</text>
</comment>
<dbReference type="CDD" id="cd00082">
    <property type="entry name" value="HisKA"/>
    <property type="match status" value="1"/>
</dbReference>
<dbReference type="GO" id="GO:0009927">
    <property type="term" value="F:histidine phosphotransfer kinase activity"/>
    <property type="evidence" value="ECO:0007669"/>
    <property type="project" value="TreeGrafter"/>
</dbReference>
<dbReference type="Pfam" id="PF00512">
    <property type="entry name" value="HisKA"/>
    <property type="match status" value="1"/>
</dbReference>
<dbReference type="SUPFAM" id="SSF52172">
    <property type="entry name" value="CheY-like"/>
    <property type="match status" value="1"/>
</dbReference>
<evidence type="ECO:0000256" key="8">
    <source>
        <dbReference type="ARBA" id="ARBA00022741"/>
    </source>
</evidence>
<name>A0AAP5MDV7_9CYAN</name>
<dbReference type="GO" id="GO:0000155">
    <property type="term" value="F:phosphorelay sensor kinase activity"/>
    <property type="evidence" value="ECO:0007669"/>
    <property type="project" value="InterPro"/>
</dbReference>
<dbReference type="Gene3D" id="1.10.287.130">
    <property type="match status" value="1"/>
</dbReference>
<evidence type="ECO:0000256" key="14">
    <source>
        <dbReference type="ARBA" id="ARBA00074306"/>
    </source>
</evidence>
<dbReference type="SMART" id="SM00448">
    <property type="entry name" value="REC"/>
    <property type="match status" value="1"/>
</dbReference>
<evidence type="ECO:0000256" key="16">
    <source>
        <dbReference type="SAM" id="Phobius"/>
    </source>
</evidence>
<dbReference type="InterPro" id="IPR007890">
    <property type="entry name" value="CHASE2"/>
</dbReference>
<dbReference type="InterPro" id="IPR001789">
    <property type="entry name" value="Sig_transdc_resp-reg_receiver"/>
</dbReference>
<dbReference type="InterPro" id="IPR011006">
    <property type="entry name" value="CheY-like_superfamily"/>
</dbReference>
<dbReference type="SMART" id="SM01080">
    <property type="entry name" value="CHASE2"/>
    <property type="match status" value="1"/>
</dbReference>
<feature type="transmembrane region" description="Helical" evidence="16">
    <location>
        <begin position="334"/>
        <end position="352"/>
    </location>
</feature>
<comment type="subcellular location">
    <subcellularLocation>
        <location evidence="2">Membrane</location>
    </subcellularLocation>
</comment>
<dbReference type="GO" id="GO:0005886">
    <property type="term" value="C:plasma membrane"/>
    <property type="evidence" value="ECO:0007669"/>
    <property type="project" value="TreeGrafter"/>
</dbReference>
<dbReference type="Proteomes" id="UP000667802">
    <property type="component" value="Unassembled WGS sequence"/>
</dbReference>
<dbReference type="FunFam" id="1.10.287.130:FF:000004">
    <property type="entry name" value="Ethylene receptor 1"/>
    <property type="match status" value="1"/>
</dbReference>
<evidence type="ECO:0000256" key="10">
    <source>
        <dbReference type="ARBA" id="ARBA00022840"/>
    </source>
</evidence>
<dbReference type="AlphaFoldDB" id="A0AAP5MDV7"/>
<dbReference type="Pfam" id="PF00072">
    <property type="entry name" value="Response_reg"/>
    <property type="match status" value="1"/>
</dbReference>
<keyword evidence="9" id="KW-0418">Kinase</keyword>
<dbReference type="PROSITE" id="PS50110">
    <property type="entry name" value="RESPONSE_REGULATORY"/>
    <property type="match status" value="1"/>
</dbReference>
<proteinExistence type="inferred from homology"/>
<gene>
    <name evidence="19" type="ORF">G7B40_037305</name>
</gene>